<organism evidence="5 6">
    <name type="scientific">Clonostachys byssicola</name>
    <dbReference type="NCBI Taxonomy" id="160290"/>
    <lineage>
        <taxon>Eukaryota</taxon>
        <taxon>Fungi</taxon>
        <taxon>Dikarya</taxon>
        <taxon>Ascomycota</taxon>
        <taxon>Pezizomycotina</taxon>
        <taxon>Sordariomycetes</taxon>
        <taxon>Hypocreomycetidae</taxon>
        <taxon>Hypocreales</taxon>
        <taxon>Bionectriaceae</taxon>
        <taxon>Clonostachys</taxon>
    </lineage>
</organism>
<dbReference type="PROSITE" id="PS50088">
    <property type="entry name" value="ANK_REPEAT"/>
    <property type="match status" value="6"/>
</dbReference>
<reference evidence="5" key="1">
    <citation type="submission" date="2021-10" db="EMBL/GenBank/DDBJ databases">
        <authorList>
            <person name="Piombo E."/>
        </authorList>
    </citation>
    <scope>NUCLEOTIDE SEQUENCE</scope>
</reference>
<feature type="region of interest" description="Disordered" evidence="4">
    <location>
        <begin position="1"/>
        <end position="43"/>
    </location>
</feature>
<gene>
    <name evidence="5" type="ORF">CBYS24578_00016701</name>
</gene>
<sequence>MQSSENPLTSDHSMTDDIDHDLDNASDWESTNMDTPVQSSEADYQSLREAIENSDTAKIESILDANADLLNVSFDCEITEDSEAATLLVTPLAYAVARRLVDVVKYFLFDRDVVDRPTPTKGWSALHLAIRYDYHDSVGLLLSKNSATDQPDNEGMTPLHLASRYGRVELAGLLLDTGASLDTLDDQECTPFHVACIYGQLKVLELLWEKGSPSQMSVENAYLFKPLGLAVINDRRNIVPWLLKNGASMSHPGGKHGKTALHLACSFGHFEMVQLLLEQHANIHQKDDFSNTPLLQSCWDPQPQIFALLRDEGALVSDVNEHGRNGFHAVVLSDEPFGEAHEEVLGLLIGSGADINHRDIFGFSPLYHACKKEETGLIEILLNLGADINQKTTPHGLTPLMEACCKPSKEPVEVLLREGADTSPVNPHGLTALSLACQHGHLHHVDALMTKGADVAARDRDGHRPLCIAAISGETQAMLKILESPRYYPLYPADPTDPTSRDIFITDEPHTSEIEEPLLHAVENNLYATTTMLHVIMYWAVAHGRINLVKECISRDPEALHWNRKEANWLHVAAQHAQPQLITGLLSSVDASKKAAGRVTALHLAAVSGSLETASCLLEQIGLQSRDLPAKEATATAILQRDSRGKSPLSISIYLKFERITNLFLDEIKEFGTSNKSFGETRPEEAAFILEQLAQYEKPGNESTLKHLLEQWSTVSSSIELARPIELKSPLDWAVYCSQAPAVWWLLSKEGYSSDHAINNARQLVLYSKDAGIAKILDELLQNPLPALSNIANPIDDPLPELPRPTDAKDPALKFRGTIVEMYSDGTIKSTQDPNPTSENIIYGQGPDRIMEDSTDLDQWHLNALKSKIRELQAAPSSTRGSPSAPYSKILPNCHGDDQSTSHRLDRRLQLRWIHLPVNKS</sequence>
<dbReference type="OrthoDB" id="341259at2759"/>
<comment type="caution">
    <text evidence="5">The sequence shown here is derived from an EMBL/GenBank/DDBJ whole genome shotgun (WGS) entry which is preliminary data.</text>
</comment>
<keyword evidence="6" id="KW-1185">Reference proteome</keyword>
<dbReference type="PROSITE" id="PS50297">
    <property type="entry name" value="ANK_REP_REGION"/>
    <property type="match status" value="5"/>
</dbReference>
<feature type="repeat" description="ANK" evidence="3">
    <location>
        <begin position="256"/>
        <end position="288"/>
    </location>
</feature>
<dbReference type="InterPro" id="IPR002110">
    <property type="entry name" value="Ankyrin_rpt"/>
</dbReference>
<keyword evidence="1" id="KW-0677">Repeat</keyword>
<protein>
    <submittedName>
        <fullName evidence="5">Uncharacterized protein</fullName>
    </submittedName>
</protein>
<feature type="repeat" description="ANK" evidence="3">
    <location>
        <begin position="361"/>
        <end position="393"/>
    </location>
</feature>
<evidence type="ECO:0000256" key="4">
    <source>
        <dbReference type="SAM" id="MobiDB-lite"/>
    </source>
</evidence>
<evidence type="ECO:0000256" key="2">
    <source>
        <dbReference type="ARBA" id="ARBA00023043"/>
    </source>
</evidence>
<feature type="repeat" description="ANK" evidence="3">
    <location>
        <begin position="395"/>
        <end position="427"/>
    </location>
</feature>
<evidence type="ECO:0000313" key="5">
    <source>
        <dbReference type="EMBL" id="CAG9997130.1"/>
    </source>
</evidence>
<proteinExistence type="predicted"/>
<dbReference type="SMART" id="SM00248">
    <property type="entry name" value="ANK"/>
    <property type="match status" value="15"/>
</dbReference>
<feature type="repeat" description="ANK" evidence="3">
    <location>
        <begin position="121"/>
        <end position="153"/>
    </location>
</feature>
<name>A0A9N9Y6P3_9HYPO</name>
<feature type="region of interest" description="Disordered" evidence="4">
    <location>
        <begin position="873"/>
        <end position="903"/>
    </location>
</feature>
<keyword evidence="2 3" id="KW-0040">ANK repeat</keyword>
<dbReference type="InterPro" id="IPR036770">
    <property type="entry name" value="Ankyrin_rpt-contain_sf"/>
</dbReference>
<dbReference type="Proteomes" id="UP000754883">
    <property type="component" value="Unassembled WGS sequence"/>
</dbReference>
<feature type="repeat" description="ANK" evidence="3">
    <location>
        <begin position="428"/>
        <end position="460"/>
    </location>
</feature>
<dbReference type="PANTHER" id="PTHR24198">
    <property type="entry name" value="ANKYRIN REPEAT AND PROTEIN KINASE DOMAIN-CONTAINING PROTEIN"/>
    <property type="match status" value="1"/>
</dbReference>
<feature type="compositionally biased region" description="Polar residues" evidence="4">
    <location>
        <begin position="27"/>
        <end position="43"/>
    </location>
</feature>
<dbReference type="Pfam" id="PF12796">
    <property type="entry name" value="Ank_2"/>
    <property type="match status" value="3"/>
</dbReference>
<feature type="compositionally biased region" description="Polar residues" evidence="4">
    <location>
        <begin position="1"/>
        <end position="12"/>
    </location>
</feature>
<feature type="compositionally biased region" description="Basic and acidic residues" evidence="4">
    <location>
        <begin position="13"/>
        <end position="23"/>
    </location>
</feature>
<feature type="repeat" description="ANK" evidence="3">
    <location>
        <begin position="154"/>
        <end position="186"/>
    </location>
</feature>
<dbReference type="Pfam" id="PF13606">
    <property type="entry name" value="Ank_3"/>
    <property type="match status" value="1"/>
</dbReference>
<dbReference type="Gene3D" id="1.25.40.20">
    <property type="entry name" value="Ankyrin repeat-containing domain"/>
    <property type="match status" value="3"/>
</dbReference>
<dbReference type="EMBL" id="CABFNO020001545">
    <property type="protein sequence ID" value="CAG9997130.1"/>
    <property type="molecule type" value="Genomic_DNA"/>
</dbReference>
<accession>A0A9N9Y6P3</accession>
<dbReference type="SUPFAM" id="SSF48403">
    <property type="entry name" value="Ankyrin repeat"/>
    <property type="match status" value="2"/>
</dbReference>
<evidence type="ECO:0000256" key="3">
    <source>
        <dbReference type="PROSITE-ProRule" id="PRU00023"/>
    </source>
</evidence>
<evidence type="ECO:0000313" key="6">
    <source>
        <dbReference type="Proteomes" id="UP000754883"/>
    </source>
</evidence>
<dbReference type="Pfam" id="PF00023">
    <property type="entry name" value="Ank"/>
    <property type="match status" value="1"/>
</dbReference>
<dbReference type="PRINTS" id="PR01415">
    <property type="entry name" value="ANKYRIN"/>
</dbReference>
<dbReference type="PANTHER" id="PTHR24198:SF165">
    <property type="entry name" value="ANKYRIN REPEAT-CONTAINING PROTEIN-RELATED"/>
    <property type="match status" value="1"/>
</dbReference>
<dbReference type="AlphaFoldDB" id="A0A9N9Y6P3"/>
<evidence type="ECO:0000256" key="1">
    <source>
        <dbReference type="ARBA" id="ARBA00022737"/>
    </source>
</evidence>